<dbReference type="EMBL" id="JACJSV010000014">
    <property type="protein sequence ID" value="MBD2600006.1"/>
    <property type="molecule type" value="Genomic_DNA"/>
</dbReference>
<comment type="caution">
    <text evidence="2">The sequence shown here is derived from an EMBL/GenBank/DDBJ whole genome shotgun (WGS) entry which is preliminary data.</text>
</comment>
<protein>
    <submittedName>
        <fullName evidence="2">DUF4430 domain-containing protein</fullName>
    </submittedName>
</protein>
<sequence>MSNTANLFIDWQQQWHTPPWQACDYLPIVPNKSTVKTLLDEAKSCNPSVTYTSKGSGDSEYLTSIDGVENNQGNNGYYWVYFVNGQMPSVGFAAYKLDSGDSVSWDYKHYSSGLRQMNQPDHPANK</sequence>
<organism evidence="2 3">
    <name type="scientific">Microcystis viridis FACHB-1342</name>
    <dbReference type="NCBI Taxonomy" id="2692900"/>
    <lineage>
        <taxon>Bacteria</taxon>
        <taxon>Bacillati</taxon>
        <taxon>Cyanobacteriota</taxon>
        <taxon>Cyanophyceae</taxon>
        <taxon>Oscillatoriophycideae</taxon>
        <taxon>Chroococcales</taxon>
        <taxon>Microcystaceae</taxon>
        <taxon>Microcystis</taxon>
    </lineage>
</organism>
<dbReference type="Gene3D" id="2.170.130.30">
    <property type="match status" value="1"/>
</dbReference>
<dbReference type="InterPro" id="IPR027954">
    <property type="entry name" value="Transcobalamin-like_C"/>
</dbReference>
<dbReference type="RefSeq" id="WP_069474938.1">
    <property type="nucleotide sequence ID" value="NZ_JACJSV010000014.1"/>
</dbReference>
<dbReference type="Pfam" id="PF14478">
    <property type="entry name" value="DUF4430"/>
    <property type="match status" value="1"/>
</dbReference>
<evidence type="ECO:0000313" key="2">
    <source>
        <dbReference type="EMBL" id="MBD2600006.1"/>
    </source>
</evidence>
<dbReference type="Proteomes" id="UP000648873">
    <property type="component" value="Unassembled WGS sequence"/>
</dbReference>
<feature type="domain" description="Transcobalamin-like C-terminal" evidence="1">
    <location>
        <begin position="52"/>
        <end position="108"/>
    </location>
</feature>
<keyword evidence="3" id="KW-1185">Reference proteome</keyword>
<evidence type="ECO:0000313" key="3">
    <source>
        <dbReference type="Proteomes" id="UP000648873"/>
    </source>
</evidence>
<name>A0ABR8G9W8_MICVR</name>
<proteinExistence type="predicted"/>
<gene>
    <name evidence="2" type="ORF">H6G40_07025</name>
</gene>
<reference evidence="2 3" key="1">
    <citation type="journal article" date="2020" name="ISME J.">
        <title>Comparative genomics reveals insights into cyanobacterial evolution and habitat adaptation.</title>
        <authorList>
            <person name="Chen M.Y."/>
            <person name="Teng W.K."/>
            <person name="Zhao L."/>
            <person name="Hu C.X."/>
            <person name="Zhou Y.K."/>
            <person name="Han B.P."/>
            <person name="Song L.R."/>
            <person name="Shu W.S."/>
        </authorList>
    </citation>
    <scope>NUCLEOTIDE SEQUENCE [LARGE SCALE GENOMIC DNA]</scope>
    <source>
        <strain evidence="2 3">FACHB-1342</strain>
    </source>
</reference>
<accession>A0ABR8G9W8</accession>
<evidence type="ECO:0000259" key="1">
    <source>
        <dbReference type="Pfam" id="PF14478"/>
    </source>
</evidence>